<comment type="function">
    <text evidence="1">Site-specific tyrosine recombinase, which acts by catalyzing the cutting and rejoining of the recombining DNA molecules.</text>
</comment>
<dbReference type="GO" id="GO:0015074">
    <property type="term" value="P:DNA integration"/>
    <property type="evidence" value="ECO:0007669"/>
    <property type="project" value="UniProtKB-KW"/>
</dbReference>
<dbReference type="Gene3D" id="1.10.150.130">
    <property type="match status" value="1"/>
</dbReference>
<dbReference type="GO" id="GO:0003677">
    <property type="term" value="F:DNA binding"/>
    <property type="evidence" value="ECO:0007669"/>
    <property type="project" value="UniProtKB-UniRule"/>
</dbReference>
<comment type="similarity">
    <text evidence="2">Belongs to the 'phage' integrase family.</text>
</comment>
<dbReference type="InterPro" id="IPR044068">
    <property type="entry name" value="CB"/>
</dbReference>
<proteinExistence type="inferred from homology"/>
<dbReference type="PROSITE" id="PS51900">
    <property type="entry name" value="CB"/>
    <property type="match status" value="1"/>
</dbReference>
<evidence type="ECO:0000256" key="1">
    <source>
        <dbReference type="ARBA" id="ARBA00003283"/>
    </source>
</evidence>
<dbReference type="InterPro" id="IPR013762">
    <property type="entry name" value="Integrase-like_cat_sf"/>
</dbReference>
<dbReference type="RefSeq" id="WP_069156324.1">
    <property type="nucleotide sequence ID" value="NZ_MCGI01000001.1"/>
</dbReference>
<accession>A0A1E3AYR6</accession>
<protein>
    <submittedName>
        <fullName evidence="9">Transposase from transposon Tn916</fullName>
    </submittedName>
</protein>
<evidence type="ECO:0000259" key="7">
    <source>
        <dbReference type="PROSITE" id="PS51898"/>
    </source>
</evidence>
<dbReference type="PATRIC" id="fig|1432052.3.peg.1706"/>
<sequence>MVAGHLRKQNGIYQMILSYYDTNGKRRTKSISTHLPVKGNKRKAEEMLQKARQEFVPPMACEKAGKEKKAEKKQLPFDKPENGLMISTPTAYKEVSISGTKEEILFCDFLLYWLHLIRSSIDESTYSGYQNVIKQHIIPYFQPKKYTLADIEHNPVYIQDYYTYELNERQVSANTVIHRHANIRTALQYAFQIGLILTNPADRVIRPKKNIFTSDIYHSDELMDLFKIFHGDPLELAVLLGSYYGLRRSEIVGLKWEAIDFVQKTITIRHTVTQAMVDGKYTMIYKDRPKTKKSLRTLPLVGPFEAILSQLWKLQAENRKVCKTSYCTDYLDYIYVDHMGILIKPNYITQHFKIVLKKNGLKLVRFHDLRHSCASLLYASGVSIKDIQEWLGHSDISTTLNIYTHLDYMSKVSSANAIIGILPVENETELSLAAN</sequence>
<dbReference type="PANTHER" id="PTHR30349">
    <property type="entry name" value="PHAGE INTEGRASE-RELATED"/>
    <property type="match status" value="1"/>
</dbReference>
<dbReference type="InterPro" id="IPR010998">
    <property type="entry name" value="Integrase_recombinase_N"/>
</dbReference>
<dbReference type="SUPFAM" id="SSF56349">
    <property type="entry name" value="DNA breaking-rejoining enzymes"/>
    <property type="match status" value="1"/>
</dbReference>
<keyword evidence="4 6" id="KW-0238">DNA-binding</keyword>
<evidence type="ECO:0000256" key="4">
    <source>
        <dbReference type="ARBA" id="ARBA00023125"/>
    </source>
</evidence>
<dbReference type="CDD" id="cd01189">
    <property type="entry name" value="INT_ICEBs1_C_like"/>
    <property type="match status" value="1"/>
</dbReference>
<dbReference type="PROSITE" id="PS51898">
    <property type="entry name" value="TYR_RECOMBINASE"/>
    <property type="match status" value="1"/>
</dbReference>
<evidence type="ECO:0000259" key="8">
    <source>
        <dbReference type="PROSITE" id="PS51900"/>
    </source>
</evidence>
<evidence type="ECO:0000256" key="3">
    <source>
        <dbReference type="ARBA" id="ARBA00022908"/>
    </source>
</evidence>
<dbReference type="InterPro" id="IPR004107">
    <property type="entry name" value="Integrase_SAM-like_N"/>
</dbReference>
<dbReference type="GO" id="GO:0006310">
    <property type="term" value="P:DNA recombination"/>
    <property type="evidence" value="ECO:0007669"/>
    <property type="project" value="UniProtKB-KW"/>
</dbReference>
<dbReference type="InterPro" id="IPR050090">
    <property type="entry name" value="Tyrosine_recombinase_XerCD"/>
</dbReference>
<keyword evidence="3" id="KW-0229">DNA integration</keyword>
<dbReference type="Proteomes" id="UP000095003">
    <property type="component" value="Unassembled WGS sequence"/>
</dbReference>
<feature type="domain" description="Tyr recombinase" evidence="7">
    <location>
        <begin position="207"/>
        <end position="416"/>
    </location>
</feature>
<dbReference type="InterPro" id="IPR011010">
    <property type="entry name" value="DNA_brk_join_enz"/>
</dbReference>
<dbReference type="EMBL" id="MCGI01000001">
    <property type="protein sequence ID" value="ODM13843.1"/>
    <property type="molecule type" value="Genomic_DNA"/>
</dbReference>
<name>A0A1E3AYR6_9FIRM</name>
<dbReference type="AlphaFoldDB" id="A0A1E3AYR6"/>
<keyword evidence="5" id="KW-0233">DNA recombination</keyword>
<reference evidence="9 10" key="1">
    <citation type="submission" date="2016-07" db="EMBL/GenBank/DDBJ databases">
        <title>Characterization of isolates of Eisenbergiella tayi derived from blood cultures, using whole genome sequencing.</title>
        <authorList>
            <person name="Burdz T."/>
            <person name="Wiebe D."/>
            <person name="Huynh C."/>
            <person name="Bernard K."/>
        </authorList>
    </citation>
    <scope>NUCLEOTIDE SEQUENCE [LARGE SCALE GENOMIC DNA]</scope>
    <source>
        <strain evidence="9 10">NML 120489</strain>
    </source>
</reference>
<evidence type="ECO:0000256" key="5">
    <source>
        <dbReference type="ARBA" id="ARBA00023172"/>
    </source>
</evidence>
<evidence type="ECO:0000313" key="10">
    <source>
        <dbReference type="Proteomes" id="UP000095003"/>
    </source>
</evidence>
<organism evidence="9 10">
    <name type="scientific">Eisenbergiella tayi</name>
    <dbReference type="NCBI Taxonomy" id="1432052"/>
    <lineage>
        <taxon>Bacteria</taxon>
        <taxon>Bacillati</taxon>
        <taxon>Bacillota</taxon>
        <taxon>Clostridia</taxon>
        <taxon>Lachnospirales</taxon>
        <taxon>Lachnospiraceae</taxon>
        <taxon>Eisenbergiella</taxon>
    </lineage>
</organism>
<dbReference type="Pfam" id="PF00589">
    <property type="entry name" value="Phage_integrase"/>
    <property type="match status" value="1"/>
</dbReference>
<gene>
    <name evidence="9" type="ORF">BEH84_01562</name>
</gene>
<dbReference type="Gene3D" id="1.10.443.10">
    <property type="entry name" value="Intergrase catalytic core"/>
    <property type="match status" value="1"/>
</dbReference>
<dbReference type="PANTHER" id="PTHR30349:SF91">
    <property type="entry name" value="INTA PROTEIN"/>
    <property type="match status" value="1"/>
</dbReference>
<dbReference type="Pfam" id="PF14659">
    <property type="entry name" value="Phage_int_SAM_3"/>
    <property type="match status" value="1"/>
</dbReference>
<comment type="caution">
    <text evidence="9">The sequence shown here is derived from an EMBL/GenBank/DDBJ whole genome shotgun (WGS) entry which is preliminary data.</text>
</comment>
<evidence type="ECO:0000313" key="9">
    <source>
        <dbReference type="EMBL" id="ODM13843.1"/>
    </source>
</evidence>
<feature type="domain" description="Core-binding (CB)" evidence="8">
    <location>
        <begin position="104"/>
        <end position="191"/>
    </location>
</feature>
<evidence type="ECO:0000256" key="6">
    <source>
        <dbReference type="PROSITE-ProRule" id="PRU01248"/>
    </source>
</evidence>
<dbReference type="InterPro" id="IPR002104">
    <property type="entry name" value="Integrase_catalytic"/>
</dbReference>
<evidence type="ECO:0000256" key="2">
    <source>
        <dbReference type="ARBA" id="ARBA00008857"/>
    </source>
</evidence>